<dbReference type="OrthoDB" id="485032at2"/>
<dbReference type="SUPFAM" id="SSF54593">
    <property type="entry name" value="Glyoxalase/Bleomycin resistance protein/Dihydroxybiphenyl dioxygenase"/>
    <property type="match status" value="1"/>
</dbReference>
<dbReference type="InterPro" id="IPR037523">
    <property type="entry name" value="VOC_core"/>
</dbReference>
<proteinExistence type="predicted"/>
<evidence type="ECO:0000313" key="3">
    <source>
        <dbReference type="Proteomes" id="UP000269438"/>
    </source>
</evidence>
<dbReference type="PROSITE" id="PS51819">
    <property type="entry name" value="VOC"/>
    <property type="match status" value="1"/>
</dbReference>
<dbReference type="Pfam" id="PF00903">
    <property type="entry name" value="Glyoxalase"/>
    <property type="match status" value="1"/>
</dbReference>
<dbReference type="PANTHER" id="PTHR36437:SF2">
    <property type="entry name" value="GLYOXALASE_BLEOMYCIN RESISTANCE PROTEIN_DIOXYGENASE"/>
    <property type="match status" value="1"/>
</dbReference>
<feature type="domain" description="VOC" evidence="1">
    <location>
        <begin position="4"/>
        <end position="140"/>
    </location>
</feature>
<reference evidence="2 3" key="1">
    <citation type="submission" date="2018-10" db="EMBL/GenBank/DDBJ databases">
        <authorList>
            <person name="Li J."/>
        </authorList>
    </citation>
    <scope>NUCLEOTIDE SEQUENCE [LARGE SCALE GENOMIC DNA]</scope>
    <source>
        <strain evidence="2 3">JCM 11654</strain>
    </source>
</reference>
<dbReference type="PANTHER" id="PTHR36437">
    <property type="entry name" value="GLYOXALASE/BLEOMYCIN RESISTANCE PROTEIN/DIOXYGENASE"/>
    <property type="match status" value="1"/>
</dbReference>
<keyword evidence="3" id="KW-1185">Reference proteome</keyword>
<dbReference type="InterPro" id="IPR004360">
    <property type="entry name" value="Glyas_Fos-R_dOase_dom"/>
</dbReference>
<evidence type="ECO:0000313" key="2">
    <source>
        <dbReference type="EMBL" id="RLP82914.1"/>
    </source>
</evidence>
<protein>
    <submittedName>
        <fullName evidence="2">Glyoxalase</fullName>
    </submittedName>
</protein>
<name>A0A3L7AS20_9MICO</name>
<sequence>MELKLEVVVIPVADVDRALAFYTGIGFREDADFRTERGLRVVQVTPPGSAASIIFGEKLTEARPGTVRGLHLVTADIAGARAELAERGVAISGLWHDADGVFHWAGSVNRVPGAHPEAESYGTFASFEDPDGNEWILQQVVTRAPGR</sequence>
<dbReference type="Gene3D" id="3.10.180.10">
    <property type="entry name" value="2,3-Dihydroxybiphenyl 1,2-Dioxygenase, domain 1"/>
    <property type="match status" value="1"/>
</dbReference>
<gene>
    <name evidence="2" type="ORF">D9V34_06605</name>
</gene>
<evidence type="ECO:0000259" key="1">
    <source>
        <dbReference type="PROSITE" id="PS51819"/>
    </source>
</evidence>
<organism evidence="2 3">
    <name type="scientific">Mycetocola lacteus</name>
    <dbReference type="NCBI Taxonomy" id="76637"/>
    <lineage>
        <taxon>Bacteria</taxon>
        <taxon>Bacillati</taxon>
        <taxon>Actinomycetota</taxon>
        <taxon>Actinomycetes</taxon>
        <taxon>Micrococcales</taxon>
        <taxon>Microbacteriaceae</taxon>
        <taxon>Mycetocola</taxon>
    </lineage>
</organism>
<dbReference type="RefSeq" id="WP_121688055.1">
    <property type="nucleotide sequence ID" value="NZ_RCUY01000005.1"/>
</dbReference>
<comment type="caution">
    <text evidence="2">The sequence shown here is derived from an EMBL/GenBank/DDBJ whole genome shotgun (WGS) entry which is preliminary data.</text>
</comment>
<dbReference type="EMBL" id="RCUY01000005">
    <property type="protein sequence ID" value="RLP82914.1"/>
    <property type="molecule type" value="Genomic_DNA"/>
</dbReference>
<dbReference type="AlphaFoldDB" id="A0A3L7AS20"/>
<dbReference type="Proteomes" id="UP000269438">
    <property type="component" value="Unassembled WGS sequence"/>
</dbReference>
<accession>A0A3L7AS20</accession>
<dbReference type="InterPro" id="IPR029068">
    <property type="entry name" value="Glyas_Bleomycin-R_OHBP_Dase"/>
</dbReference>